<dbReference type="OrthoDB" id="9798438at2"/>
<dbReference type="Proteomes" id="UP000286990">
    <property type="component" value="Unassembled WGS sequence"/>
</dbReference>
<name>A0A426RI02_9FLAO</name>
<evidence type="ECO:0000256" key="1">
    <source>
        <dbReference type="SAM" id="MobiDB-lite"/>
    </source>
</evidence>
<gene>
    <name evidence="3" type="ORF">DZC72_12860</name>
</gene>
<dbReference type="AlphaFoldDB" id="A0A426RI02"/>
<keyword evidence="4" id="KW-1185">Reference proteome</keyword>
<comment type="caution">
    <text evidence="3">The sequence shown here is derived from an EMBL/GenBank/DDBJ whole genome shotgun (WGS) entry which is preliminary data.</text>
</comment>
<evidence type="ECO:0000313" key="4">
    <source>
        <dbReference type="Proteomes" id="UP000286990"/>
    </source>
</evidence>
<feature type="chain" id="PRO_5019382086" evidence="2">
    <location>
        <begin position="18"/>
        <end position="392"/>
    </location>
</feature>
<dbReference type="EMBL" id="QUSX01000002">
    <property type="protein sequence ID" value="RRQ48578.1"/>
    <property type="molecule type" value="Genomic_DNA"/>
</dbReference>
<dbReference type="RefSeq" id="WP_125223298.1">
    <property type="nucleotide sequence ID" value="NZ_QUSX01000002.1"/>
</dbReference>
<organism evidence="3 4">
    <name type="scientific">Maribacter algicola</name>
    <dbReference type="NCBI Taxonomy" id="2498892"/>
    <lineage>
        <taxon>Bacteria</taxon>
        <taxon>Pseudomonadati</taxon>
        <taxon>Bacteroidota</taxon>
        <taxon>Flavobacteriia</taxon>
        <taxon>Flavobacteriales</taxon>
        <taxon>Flavobacteriaceae</taxon>
        <taxon>Maribacter</taxon>
    </lineage>
</organism>
<feature type="compositionally biased region" description="Basic and acidic residues" evidence="1">
    <location>
        <begin position="298"/>
        <end position="309"/>
    </location>
</feature>
<accession>A0A426RI02</accession>
<sequence>MKYVTAFLFLIVSVLKAQQTVSVVGVLDTEINETSGLLFFNDRLITHNDSGNEPVLYEMDTTSLAITRRITITNAENKDWEALAQDATYIYIGDFGNNVGTRTDLVIYRIEKSDYLASDQVQAEVIEFSYEDQVDYSDTGNSDWDAEAFISLDNTLVVFTKQWQSLGSVAYAIPKTIGNHTATRIDSINEVGLVTDAVYNSSKSELYLLGYSSILTPFLIKFSGSDSTNLFNGEAERFDIGLQFVQTEGITQINSTDFYITSEFFSRQTPSITSEARLFKLQFPNPEFPEEEPETPETPEKPETPKEPIENEQEETIIIYKDMNFGSFLYEIQTPNTVFGSAIFDASGRLVWISKEEVSTSGVISRNVFGPGIFYFAAYLNTGTISVPFALY</sequence>
<protein>
    <submittedName>
        <fullName evidence="3">T9SS C-terminal target domain-containing protein</fullName>
    </submittedName>
</protein>
<evidence type="ECO:0000256" key="2">
    <source>
        <dbReference type="SAM" id="SignalP"/>
    </source>
</evidence>
<keyword evidence="2" id="KW-0732">Signal</keyword>
<feature type="compositionally biased region" description="Acidic residues" evidence="1">
    <location>
        <begin position="288"/>
        <end position="297"/>
    </location>
</feature>
<proteinExistence type="predicted"/>
<feature type="signal peptide" evidence="2">
    <location>
        <begin position="1"/>
        <end position="17"/>
    </location>
</feature>
<feature type="region of interest" description="Disordered" evidence="1">
    <location>
        <begin position="284"/>
        <end position="312"/>
    </location>
</feature>
<reference evidence="4" key="1">
    <citation type="submission" date="2018-12" db="EMBL/GenBank/DDBJ databases">
        <title>Maribacter lutimaris sp. nov., isolated from marine sediment.</title>
        <authorList>
            <person name="Kim K.K."/>
        </authorList>
    </citation>
    <scope>NUCLEOTIDE SEQUENCE [LARGE SCALE GENOMIC DNA]</scope>
    <source>
        <strain evidence="4">PoM-212</strain>
    </source>
</reference>
<evidence type="ECO:0000313" key="3">
    <source>
        <dbReference type="EMBL" id="RRQ48578.1"/>
    </source>
</evidence>